<name>A0A7J0GZU9_9ERIC</name>
<sequence length="364" mass="39736">MAIASVIPRTFTLSLPNHHSSRFSTFNYLSPPQNPIGSIQHLSQLLSMASKSHTAHETSAKLRYPLELWDIIPGSCKWVLSKLALLEEFRRNLWVFDAMHLIVSLGIVLAIDKALKKAFVAAAIKFPSALFGMFCVFTILMVLDSTVPDAATSLMNFFEPALMFIQRWLPLFYVPSLVVLPLALKDIPTYSGVKICFILVVEYFPREDDVGVVGFPYSLSQEDVGGWMASLSVAGYTAITVRKLVKTEMIPAEPMSKPSPFSPLELWTWSGIFLVSFAVALLYPTALGTGARTCVPFLLASTVLGHMVGSGLPSDVKKVFHPIICCALSADLAALAFGYFSRSGIDPVLAVVSSDICPLILVAN</sequence>
<keyword evidence="7" id="KW-1185">Reference proteome</keyword>
<keyword evidence="2 5" id="KW-0812">Transmembrane</keyword>
<evidence type="ECO:0000256" key="4">
    <source>
        <dbReference type="ARBA" id="ARBA00023136"/>
    </source>
</evidence>
<organism evidence="6 7">
    <name type="scientific">Actinidia rufa</name>
    <dbReference type="NCBI Taxonomy" id="165716"/>
    <lineage>
        <taxon>Eukaryota</taxon>
        <taxon>Viridiplantae</taxon>
        <taxon>Streptophyta</taxon>
        <taxon>Embryophyta</taxon>
        <taxon>Tracheophyta</taxon>
        <taxon>Spermatophyta</taxon>
        <taxon>Magnoliopsida</taxon>
        <taxon>eudicotyledons</taxon>
        <taxon>Gunneridae</taxon>
        <taxon>Pentapetalae</taxon>
        <taxon>asterids</taxon>
        <taxon>Ericales</taxon>
        <taxon>Actinidiaceae</taxon>
        <taxon>Actinidia</taxon>
    </lineage>
</organism>
<evidence type="ECO:0000256" key="2">
    <source>
        <dbReference type="ARBA" id="ARBA00022692"/>
    </source>
</evidence>
<comment type="caution">
    <text evidence="6">The sequence shown here is derived from an EMBL/GenBank/DDBJ whole genome shotgun (WGS) entry which is preliminary data.</text>
</comment>
<feature type="transmembrane region" description="Helical" evidence="5">
    <location>
        <begin position="118"/>
        <end position="141"/>
    </location>
</feature>
<accession>A0A7J0GZU9</accession>
<feature type="transmembrane region" description="Helical" evidence="5">
    <location>
        <begin position="319"/>
        <end position="340"/>
    </location>
</feature>
<dbReference type="GO" id="GO:0016020">
    <property type="term" value="C:membrane"/>
    <property type="evidence" value="ECO:0007669"/>
    <property type="project" value="UniProtKB-SubCell"/>
</dbReference>
<dbReference type="PANTHER" id="PTHR30249">
    <property type="entry name" value="PUTATIVE SEROTONIN TRANSPORTER"/>
    <property type="match status" value="1"/>
</dbReference>
<feature type="transmembrane region" description="Helical" evidence="5">
    <location>
        <begin position="161"/>
        <end position="180"/>
    </location>
</feature>
<dbReference type="EMBL" id="BJWL01000025">
    <property type="protein sequence ID" value="GFZ16353.1"/>
    <property type="molecule type" value="Genomic_DNA"/>
</dbReference>
<evidence type="ECO:0000313" key="7">
    <source>
        <dbReference type="Proteomes" id="UP000585474"/>
    </source>
</evidence>
<evidence type="ECO:0000313" key="6">
    <source>
        <dbReference type="EMBL" id="GFZ16353.1"/>
    </source>
</evidence>
<keyword evidence="4 5" id="KW-0472">Membrane</keyword>
<evidence type="ECO:0000256" key="3">
    <source>
        <dbReference type="ARBA" id="ARBA00022989"/>
    </source>
</evidence>
<feature type="transmembrane region" description="Helical" evidence="5">
    <location>
        <begin position="266"/>
        <end position="283"/>
    </location>
</feature>
<feature type="transmembrane region" description="Helical" evidence="5">
    <location>
        <begin position="93"/>
        <end position="111"/>
    </location>
</feature>
<dbReference type="AlphaFoldDB" id="A0A7J0GZU9"/>
<gene>
    <name evidence="6" type="ORF">Acr_25g0007620</name>
</gene>
<comment type="subcellular location">
    <subcellularLocation>
        <location evidence="1">Membrane</location>
        <topology evidence="1">Multi-pass membrane protein</topology>
    </subcellularLocation>
</comment>
<dbReference type="OrthoDB" id="2502820at2759"/>
<reference evidence="6 7" key="1">
    <citation type="submission" date="2019-07" db="EMBL/GenBank/DDBJ databases">
        <title>De Novo Assembly of kiwifruit Actinidia rufa.</title>
        <authorList>
            <person name="Sugita-Konishi S."/>
            <person name="Sato K."/>
            <person name="Mori E."/>
            <person name="Abe Y."/>
            <person name="Kisaki G."/>
            <person name="Hamano K."/>
            <person name="Suezawa K."/>
            <person name="Otani M."/>
            <person name="Fukuda T."/>
            <person name="Manabe T."/>
            <person name="Gomi K."/>
            <person name="Tabuchi M."/>
            <person name="Akimitsu K."/>
            <person name="Kataoka I."/>
        </authorList>
    </citation>
    <scope>NUCLEOTIDE SEQUENCE [LARGE SCALE GENOMIC DNA]</scope>
    <source>
        <strain evidence="7">cv. Fuchu</strain>
    </source>
</reference>
<protein>
    <submittedName>
        <fullName evidence="6">Membrane protein</fullName>
    </submittedName>
</protein>
<keyword evidence="3 5" id="KW-1133">Transmembrane helix</keyword>
<evidence type="ECO:0000256" key="1">
    <source>
        <dbReference type="ARBA" id="ARBA00004141"/>
    </source>
</evidence>
<proteinExistence type="predicted"/>
<dbReference type="Proteomes" id="UP000585474">
    <property type="component" value="Unassembled WGS sequence"/>
</dbReference>
<evidence type="ECO:0000256" key="5">
    <source>
        <dbReference type="SAM" id="Phobius"/>
    </source>
</evidence>
<dbReference type="PANTHER" id="PTHR30249:SF0">
    <property type="entry name" value="PLASTIDAL GLYCOLATE_GLYCERATE TRANSLOCATOR 1, CHLOROPLASTIC"/>
    <property type="match status" value="1"/>
</dbReference>
<dbReference type="InterPro" id="IPR007300">
    <property type="entry name" value="CidB/LrgB"/>
</dbReference>